<dbReference type="EMBL" id="BQNB010009154">
    <property type="protein sequence ID" value="GJS59492.1"/>
    <property type="molecule type" value="Genomic_DNA"/>
</dbReference>
<evidence type="ECO:0000313" key="3">
    <source>
        <dbReference type="EMBL" id="GJS59492.1"/>
    </source>
</evidence>
<feature type="region of interest" description="Disordered" evidence="1">
    <location>
        <begin position="1"/>
        <end position="57"/>
    </location>
</feature>
<dbReference type="Proteomes" id="UP001151760">
    <property type="component" value="Unassembled WGS sequence"/>
</dbReference>
<reference evidence="3" key="2">
    <citation type="submission" date="2022-01" db="EMBL/GenBank/DDBJ databases">
        <authorList>
            <person name="Yamashiro T."/>
            <person name="Shiraishi A."/>
            <person name="Satake H."/>
            <person name="Nakayama K."/>
        </authorList>
    </citation>
    <scope>NUCLEOTIDE SEQUENCE</scope>
</reference>
<name>A0ABQ4X2R6_9ASTR</name>
<dbReference type="PROSITE" id="PS50879">
    <property type="entry name" value="RNASE_H_1"/>
    <property type="match status" value="1"/>
</dbReference>
<gene>
    <name evidence="3" type="ORF">Tco_0654276</name>
</gene>
<dbReference type="Pfam" id="PF13456">
    <property type="entry name" value="RVT_3"/>
    <property type="match status" value="1"/>
</dbReference>
<keyword evidence="4" id="KW-1185">Reference proteome</keyword>
<organism evidence="3 4">
    <name type="scientific">Tanacetum coccineum</name>
    <dbReference type="NCBI Taxonomy" id="301880"/>
    <lineage>
        <taxon>Eukaryota</taxon>
        <taxon>Viridiplantae</taxon>
        <taxon>Streptophyta</taxon>
        <taxon>Embryophyta</taxon>
        <taxon>Tracheophyta</taxon>
        <taxon>Spermatophyta</taxon>
        <taxon>Magnoliopsida</taxon>
        <taxon>eudicotyledons</taxon>
        <taxon>Gunneridae</taxon>
        <taxon>Pentapetalae</taxon>
        <taxon>asterids</taxon>
        <taxon>campanulids</taxon>
        <taxon>Asterales</taxon>
        <taxon>Asteraceae</taxon>
        <taxon>Asteroideae</taxon>
        <taxon>Anthemideae</taxon>
        <taxon>Anthemidinae</taxon>
        <taxon>Tanacetum</taxon>
    </lineage>
</organism>
<feature type="region of interest" description="Disordered" evidence="1">
    <location>
        <begin position="184"/>
        <end position="210"/>
    </location>
</feature>
<sequence length="385" mass="43774">MMQVATSFLQGQEAASNQERKKVPPAWRHQEGGHRQNFKKGGGFRSQHKQEKRPDRFTLLTKTPKEILALEKGKFKTPPPMTTPVEKRNANKFCEFHGEVGHNTDECNHLRKQIEDMLKAGKLSHIIRELKQSHDRGNRQKHSYLWFTAPEETRGHIVYLAAIKQLALSGGIDWMSKAKQLRKRQRRTMTKEKPGRCRSYFSHPDDSAKEEEPLSAQWTLFTDGSSCVDGCGAGVILTDLEGIEFTYALRFQFEATNNEAEYEALIAGLQIAEKMGVQNLEVKVDSKLVANQVNGTYVAKEYDMIKYLEKIKSLSSTFRRSQNKASPKKQEQALSKMASTSFAHLSKQVLVEGLKEKSVNKSEVLAVVEEEGDSWMSPIHEYLTE</sequence>
<dbReference type="PANTHER" id="PTHR48475">
    <property type="entry name" value="RIBONUCLEASE H"/>
    <property type="match status" value="1"/>
</dbReference>
<dbReference type="InterPro" id="IPR002156">
    <property type="entry name" value="RNaseH_domain"/>
</dbReference>
<dbReference type="SUPFAM" id="SSF53098">
    <property type="entry name" value="Ribonuclease H-like"/>
    <property type="match status" value="1"/>
</dbReference>
<protein>
    <submittedName>
        <fullName evidence="3">Reverse transcriptase domain-containing protein</fullName>
    </submittedName>
</protein>
<reference evidence="3" key="1">
    <citation type="journal article" date="2022" name="Int. J. Mol. Sci.">
        <title>Draft Genome of Tanacetum Coccineum: Genomic Comparison of Closely Related Tanacetum-Family Plants.</title>
        <authorList>
            <person name="Yamashiro T."/>
            <person name="Shiraishi A."/>
            <person name="Nakayama K."/>
            <person name="Satake H."/>
        </authorList>
    </citation>
    <scope>NUCLEOTIDE SEQUENCE</scope>
</reference>
<keyword evidence="3" id="KW-0808">Transferase</keyword>
<feature type="compositionally biased region" description="Polar residues" evidence="1">
    <location>
        <begin position="1"/>
        <end position="17"/>
    </location>
</feature>
<comment type="caution">
    <text evidence="3">The sequence shown here is derived from an EMBL/GenBank/DDBJ whole genome shotgun (WGS) entry which is preliminary data.</text>
</comment>
<keyword evidence="3" id="KW-0695">RNA-directed DNA polymerase</keyword>
<accession>A0ABQ4X2R6</accession>
<dbReference type="CDD" id="cd09279">
    <property type="entry name" value="RNase_HI_like"/>
    <property type="match status" value="1"/>
</dbReference>
<feature type="compositionally biased region" description="Basic and acidic residues" evidence="1">
    <location>
        <begin position="18"/>
        <end position="34"/>
    </location>
</feature>
<evidence type="ECO:0000313" key="4">
    <source>
        <dbReference type="Proteomes" id="UP001151760"/>
    </source>
</evidence>
<dbReference type="GO" id="GO:0003964">
    <property type="term" value="F:RNA-directed DNA polymerase activity"/>
    <property type="evidence" value="ECO:0007669"/>
    <property type="project" value="UniProtKB-KW"/>
</dbReference>
<evidence type="ECO:0000256" key="1">
    <source>
        <dbReference type="SAM" id="MobiDB-lite"/>
    </source>
</evidence>
<evidence type="ECO:0000259" key="2">
    <source>
        <dbReference type="PROSITE" id="PS50879"/>
    </source>
</evidence>
<keyword evidence="3" id="KW-0548">Nucleotidyltransferase</keyword>
<proteinExistence type="predicted"/>
<feature type="domain" description="RNase H type-1" evidence="2">
    <location>
        <begin position="214"/>
        <end position="340"/>
    </location>
</feature>
<dbReference type="PANTHER" id="PTHR48475:SF2">
    <property type="entry name" value="RIBONUCLEASE H"/>
    <property type="match status" value="1"/>
</dbReference>
<dbReference type="Gene3D" id="3.30.420.10">
    <property type="entry name" value="Ribonuclease H-like superfamily/Ribonuclease H"/>
    <property type="match status" value="1"/>
</dbReference>
<dbReference type="InterPro" id="IPR012337">
    <property type="entry name" value="RNaseH-like_sf"/>
</dbReference>
<dbReference type="InterPro" id="IPR036397">
    <property type="entry name" value="RNaseH_sf"/>
</dbReference>